<evidence type="ECO:0000313" key="2">
    <source>
        <dbReference type="Proteomes" id="UP000276588"/>
    </source>
</evidence>
<dbReference type="OrthoDB" id="41005at2157"/>
<sequence>MDDAILGTGAIGAVSVPPSKPPIEIVADGRESVVREFVSDDETDPKVLSTYENRRLAERAVRKQLSTSRYPCALVWETDHSVGGLLWNDQFKRLRVSYSQLQRAWTVAPVTDEFMFCSLQEHRHACRFARSIQRIYEFKHLEIRTKAGAVDRLIDHRFLRQSITDSGVQFTR</sequence>
<accession>A0A3A6PNX4</accession>
<organism evidence="1 2">
    <name type="scientific">Halonotius aquaticus</name>
    <dbReference type="NCBI Taxonomy" id="2216978"/>
    <lineage>
        <taxon>Archaea</taxon>
        <taxon>Methanobacteriati</taxon>
        <taxon>Methanobacteriota</taxon>
        <taxon>Stenosarchaea group</taxon>
        <taxon>Halobacteria</taxon>
        <taxon>Halobacteriales</taxon>
        <taxon>Haloferacaceae</taxon>
        <taxon>Halonotius</taxon>
    </lineage>
</organism>
<dbReference type="Proteomes" id="UP000276588">
    <property type="component" value="Unassembled WGS sequence"/>
</dbReference>
<dbReference type="EMBL" id="QKNY01000009">
    <property type="protein sequence ID" value="RJX43281.1"/>
    <property type="molecule type" value="Genomic_DNA"/>
</dbReference>
<dbReference type="RefSeq" id="WP_120102618.1">
    <property type="nucleotide sequence ID" value="NZ_QKNY01000009.1"/>
</dbReference>
<dbReference type="AlphaFoldDB" id="A0A3A6PNX4"/>
<protein>
    <submittedName>
        <fullName evidence="1">Uncharacterized protein</fullName>
    </submittedName>
</protein>
<name>A0A3A6PNX4_9EURY</name>
<reference evidence="1 2" key="1">
    <citation type="submission" date="2018-06" db="EMBL/GenBank/DDBJ databases">
        <title>Halonotius sp. F13-13 a new haloarchaeeon isolated from a solar saltern from Isla Cristina, Huelva, Spain.</title>
        <authorList>
            <person name="Duran-Viseras A."/>
            <person name="Sanchez-Porro C."/>
            <person name="Ventosa A."/>
        </authorList>
    </citation>
    <scope>NUCLEOTIDE SEQUENCE [LARGE SCALE GENOMIC DNA]</scope>
    <source>
        <strain evidence="1 2">F13-13</strain>
    </source>
</reference>
<gene>
    <name evidence="1" type="ORF">DM826_06640</name>
</gene>
<proteinExistence type="predicted"/>
<keyword evidence="2" id="KW-1185">Reference proteome</keyword>
<comment type="caution">
    <text evidence="1">The sequence shown here is derived from an EMBL/GenBank/DDBJ whole genome shotgun (WGS) entry which is preliminary data.</text>
</comment>
<evidence type="ECO:0000313" key="1">
    <source>
        <dbReference type="EMBL" id="RJX43281.1"/>
    </source>
</evidence>